<dbReference type="InterPro" id="IPR002694">
    <property type="entry name" value="Znf_CHC2"/>
</dbReference>
<keyword evidence="3" id="KW-0862">Zinc</keyword>
<proteinExistence type="predicted"/>
<dbReference type="PANTHER" id="PTHR30313:SF2">
    <property type="entry name" value="DNA PRIMASE"/>
    <property type="match status" value="1"/>
</dbReference>
<accession>A0A413NMP7</accession>
<evidence type="ECO:0000256" key="2">
    <source>
        <dbReference type="ARBA" id="ARBA00022771"/>
    </source>
</evidence>
<reference evidence="5 6" key="1">
    <citation type="submission" date="2018-08" db="EMBL/GenBank/DDBJ databases">
        <title>A genome reference for cultivated species of the human gut microbiota.</title>
        <authorList>
            <person name="Zou Y."/>
            <person name="Xue W."/>
            <person name="Luo G."/>
        </authorList>
    </citation>
    <scope>NUCLEOTIDE SEQUENCE [LARGE SCALE GENOMIC DNA]</scope>
    <source>
        <strain evidence="5 6">AM50-4</strain>
    </source>
</reference>
<keyword evidence="1" id="KW-0479">Metal-binding</keyword>
<dbReference type="GO" id="GO:0006269">
    <property type="term" value="P:DNA replication, synthesis of primer"/>
    <property type="evidence" value="ECO:0007669"/>
    <property type="project" value="TreeGrafter"/>
</dbReference>
<evidence type="ECO:0000256" key="3">
    <source>
        <dbReference type="ARBA" id="ARBA00022833"/>
    </source>
</evidence>
<dbReference type="GO" id="GO:0003677">
    <property type="term" value="F:DNA binding"/>
    <property type="evidence" value="ECO:0007669"/>
    <property type="project" value="InterPro"/>
</dbReference>
<dbReference type="Gene3D" id="3.90.580.10">
    <property type="entry name" value="Zinc finger, CHC2-type domain"/>
    <property type="match status" value="1"/>
</dbReference>
<comment type="caution">
    <text evidence="5">The sequence shown here is derived from an EMBL/GenBank/DDBJ whole genome shotgun (WGS) entry which is preliminary data.</text>
</comment>
<dbReference type="AlphaFoldDB" id="A0A413NMP7"/>
<dbReference type="CDD" id="cd01029">
    <property type="entry name" value="TOPRIM_primases"/>
    <property type="match status" value="1"/>
</dbReference>
<dbReference type="GO" id="GO:0003899">
    <property type="term" value="F:DNA-directed RNA polymerase activity"/>
    <property type="evidence" value="ECO:0007669"/>
    <property type="project" value="InterPro"/>
</dbReference>
<dbReference type="SUPFAM" id="SSF56731">
    <property type="entry name" value="DNA primase core"/>
    <property type="match status" value="1"/>
</dbReference>
<sequence>MTIEESKNIKLADYLHSLGYNPIKQQGKSLWYKSPLREEQEPSFKVNTDRNLWYDFGAGKGGNIIALAQELYASDSLPYLLNRIAEQTPHVRPVSFSFRQRRTEPSFQHLEVRELSHPALLRYLQGRGINLELAKRECKELHFTNNGKPFFAIGFPNMAGGYEVRNSFFKGCIAPKDITHIRQQGEPREKCLVFEGFMDYLSFLTLRMKNCPTMSDLDRQDYVILNSTSNVSKAIDVLYPYERIHCMLDNDKAGYEATRAIALEYSYHVRDFSHNYRGYSDLNDYLCGRKQEQKNIASQVQEIGQHAAPKQKRGRGI</sequence>
<dbReference type="EMBL" id="QSEE01000005">
    <property type="protein sequence ID" value="RGZ49798.1"/>
    <property type="molecule type" value="Genomic_DNA"/>
</dbReference>
<dbReference type="GO" id="GO:0008270">
    <property type="term" value="F:zinc ion binding"/>
    <property type="evidence" value="ECO:0007669"/>
    <property type="project" value="UniProtKB-KW"/>
</dbReference>
<keyword evidence="2" id="KW-0863">Zinc-finger</keyword>
<feature type="domain" description="Zinc finger CHC2-type" evidence="4">
    <location>
        <begin position="20"/>
        <end position="71"/>
    </location>
</feature>
<evidence type="ECO:0000259" key="4">
    <source>
        <dbReference type="Pfam" id="PF01807"/>
    </source>
</evidence>
<organism evidence="5 6">
    <name type="scientific">Bacteroides uniformis</name>
    <dbReference type="NCBI Taxonomy" id="820"/>
    <lineage>
        <taxon>Bacteria</taxon>
        <taxon>Pseudomonadati</taxon>
        <taxon>Bacteroidota</taxon>
        <taxon>Bacteroidia</taxon>
        <taxon>Bacteroidales</taxon>
        <taxon>Bacteroidaceae</taxon>
        <taxon>Bacteroides</taxon>
    </lineage>
</organism>
<dbReference type="Proteomes" id="UP000283684">
    <property type="component" value="Unassembled WGS sequence"/>
</dbReference>
<dbReference type="InterPro" id="IPR034154">
    <property type="entry name" value="TOPRIM_DnaG/twinkle"/>
</dbReference>
<evidence type="ECO:0000256" key="1">
    <source>
        <dbReference type="ARBA" id="ARBA00022723"/>
    </source>
</evidence>
<name>A0A413NMP7_BACUN</name>
<dbReference type="Pfam" id="PF01807">
    <property type="entry name" value="Zn_ribbon_DnaG"/>
    <property type="match status" value="1"/>
</dbReference>
<dbReference type="InterPro" id="IPR036977">
    <property type="entry name" value="DNA_primase_Znf_CHC2"/>
</dbReference>
<dbReference type="Pfam" id="PF13155">
    <property type="entry name" value="Toprim_2"/>
    <property type="match status" value="1"/>
</dbReference>
<evidence type="ECO:0000313" key="6">
    <source>
        <dbReference type="Proteomes" id="UP000283684"/>
    </source>
</evidence>
<dbReference type="SUPFAM" id="SSF57783">
    <property type="entry name" value="Zinc beta-ribbon"/>
    <property type="match status" value="1"/>
</dbReference>
<protein>
    <submittedName>
        <fullName evidence="5">DNA primase</fullName>
    </submittedName>
</protein>
<dbReference type="Gene3D" id="3.40.1360.10">
    <property type="match status" value="1"/>
</dbReference>
<dbReference type="PANTHER" id="PTHR30313">
    <property type="entry name" value="DNA PRIMASE"/>
    <property type="match status" value="1"/>
</dbReference>
<dbReference type="InterPro" id="IPR050219">
    <property type="entry name" value="DnaG_primase"/>
</dbReference>
<gene>
    <name evidence="5" type="ORF">DW988_06910</name>
</gene>
<dbReference type="GO" id="GO:0005737">
    <property type="term" value="C:cytoplasm"/>
    <property type="evidence" value="ECO:0007669"/>
    <property type="project" value="TreeGrafter"/>
</dbReference>
<evidence type="ECO:0000313" key="5">
    <source>
        <dbReference type="EMBL" id="RGZ49798.1"/>
    </source>
</evidence>